<keyword evidence="2" id="KW-0813">Transport</keyword>
<protein>
    <recommendedName>
        <fullName evidence="8">ATP synthase subunit delta</fullName>
    </recommendedName>
</protein>
<evidence type="ECO:0000256" key="6">
    <source>
        <dbReference type="ARBA" id="ARBA00023310"/>
    </source>
</evidence>
<dbReference type="Pfam" id="PF00213">
    <property type="entry name" value="OSCP"/>
    <property type="match status" value="1"/>
</dbReference>
<evidence type="ECO:0000256" key="4">
    <source>
        <dbReference type="ARBA" id="ARBA00023065"/>
    </source>
</evidence>
<dbReference type="GO" id="GO:0046933">
    <property type="term" value="F:proton-transporting ATP synthase activity, rotational mechanism"/>
    <property type="evidence" value="ECO:0007669"/>
    <property type="project" value="InterPro"/>
</dbReference>
<dbReference type="Gene3D" id="1.10.520.20">
    <property type="entry name" value="N-terminal domain of the delta subunit of the F1F0-ATP synthase"/>
    <property type="match status" value="1"/>
</dbReference>
<dbReference type="NCBIfam" id="NF004402">
    <property type="entry name" value="PRK05758.2-2"/>
    <property type="match status" value="1"/>
</dbReference>
<dbReference type="SUPFAM" id="SSF47928">
    <property type="entry name" value="N-terminal domain of the delta subunit of the F1F0-ATP synthase"/>
    <property type="match status" value="1"/>
</dbReference>
<name>A0A381N521_9ZZZZ</name>
<dbReference type="PANTHER" id="PTHR11910">
    <property type="entry name" value="ATP SYNTHASE DELTA CHAIN"/>
    <property type="match status" value="1"/>
</dbReference>
<evidence type="ECO:0008006" key="8">
    <source>
        <dbReference type="Google" id="ProtNLM"/>
    </source>
</evidence>
<proteinExistence type="inferred from homology"/>
<evidence type="ECO:0000256" key="3">
    <source>
        <dbReference type="ARBA" id="ARBA00022781"/>
    </source>
</evidence>
<evidence type="ECO:0000256" key="5">
    <source>
        <dbReference type="ARBA" id="ARBA00023136"/>
    </source>
</evidence>
<keyword evidence="3" id="KW-0375">Hydrogen ion transport</keyword>
<comment type="subcellular location">
    <subcellularLocation>
        <location evidence="1">Membrane</location>
    </subcellularLocation>
</comment>
<dbReference type="PROSITE" id="PS00389">
    <property type="entry name" value="ATPASE_DELTA"/>
    <property type="match status" value="1"/>
</dbReference>
<dbReference type="NCBIfam" id="TIGR01145">
    <property type="entry name" value="ATP_synt_delta"/>
    <property type="match status" value="1"/>
</dbReference>
<dbReference type="InterPro" id="IPR026015">
    <property type="entry name" value="ATP_synth_OSCP/delta_N_sf"/>
</dbReference>
<evidence type="ECO:0000256" key="2">
    <source>
        <dbReference type="ARBA" id="ARBA00022448"/>
    </source>
</evidence>
<reference evidence="7" key="1">
    <citation type="submission" date="2018-05" db="EMBL/GenBank/DDBJ databases">
        <authorList>
            <person name="Lanie J.A."/>
            <person name="Ng W.-L."/>
            <person name="Kazmierczak K.M."/>
            <person name="Andrzejewski T.M."/>
            <person name="Davidsen T.M."/>
            <person name="Wayne K.J."/>
            <person name="Tettelin H."/>
            <person name="Glass J.I."/>
            <person name="Rusch D."/>
            <person name="Podicherti R."/>
            <person name="Tsui H.-C.T."/>
            <person name="Winkler M.E."/>
        </authorList>
    </citation>
    <scope>NUCLEOTIDE SEQUENCE</scope>
</reference>
<sequence length="187" mass="20865">MIENKTIARPYAQAVFDLADENGTLDQWSRFLNIASNVLSDATITFFLSKPTLSKKQKFDLLIDFFNSIEDENVIFGNQDLFGSNFLKLLIESNRMTAINEISEQFDALKLKAEKKVEVIVTSASPLSSIQQESIAQSLKKRLNCNVIMQTDIDKSLIGGVVIRAGDIVIDGSLRTSLEQLNNVMTI</sequence>
<evidence type="ECO:0000256" key="1">
    <source>
        <dbReference type="ARBA" id="ARBA00004370"/>
    </source>
</evidence>
<dbReference type="EMBL" id="UINC01000122">
    <property type="protein sequence ID" value="SUZ49539.1"/>
    <property type="molecule type" value="Genomic_DNA"/>
</dbReference>
<keyword evidence="5" id="KW-0472">Membrane</keyword>
<keyword evidence="4" id="KW-0406">Ion transport</keyword>
<dbReference type="AlphaFoldDB" id="A0A381N521"/>
<organism evidence="7">
    <name type="scientific">marine metagenome</name>
    <dbReference type="NCBI Taxonomy" id="408172"/>
    <lineage>
        <taxon>unclassified sequences</taxon>
        <taxon>metagenomes</taxon>
        <taxon>ecological metagenomes</taxon>
    </lineage>
</organism>
<dbReference type="InterPro" id="IPR020781">
    <property type="entry name" value="ATPase_OSCP/d_CS"/>
</dbReference>
<dbReference type="GO" id="GO:0016020">
    <property type="term" value="C:membrane"/>
    <property type="evidence" value="ECO:0007669"/>
    <property type="project" value="UniProtKB-SubCell"/>
</dbReference>
<keyword evidence="6" id="KW-0066">ATP synthesis</keyword>
<dbReference type="HAMAP" id="MF_01416">
    <property type="entry name" value="ATP_synth_delta_bact"/>
    <property type="match status" value="1"/>
</dbReference>
<evidence type="ECO:0000313" key="7">
    <source>
        <dbReference type="EMBL" id="SUZ49539.1"/>
    </source>
</evidence>
<gene>
    <name evidence="7" type="ORF">METZ01_LOCUS2393</name>
</gene>
<accession>A0A381N521</accession>
<dbReference type="PRINTS" id="PR00125">
    <property type="entry name" value="ATPASEDELTA"/>
</dbReference>
<dbReference type="InterPro" id="IPR000711">
    <property type="entry name" value="ATPase_OSCP/dsu"/>
</dbReference>